<comment type="caution">
    <text evidence="3">The sequence shown here is derived from an EMBL/GenBank/DDBJ whole genome shotgun (WGS) entry which is preliminary data.</text>
</comment>
<keyword evidence="2" id="KW-0732">Signal</keyword>
<name>A0A429ZVQ3_9ENTE</name>
<accession>A0A429ZVQ3</accession>
<evidence type="ECO:0000256" key="1">
    <source>
        <dbReference type="SAM" id="Phobius"/>
    </source>
</evidence>
<reference evidence="3 4" key="1">
    <citation type="submission" date="2017-05" db="EMBL/GenBank/DDBJ databases">
        <title>Vagococcus spp. assemblies.</title>
        <authorList>
            <person name="Gulvik C.A."/>
        </authorList>
    </citation>
    <scope>NUCLEOTIDE SEQUENCE [LARGE SCALE GENOMIC DNA]</scope>
    <source>
        <strain evidence="3 4">NCFB 2777</strain>
    </source>
</reference>
<evidence type="ECO:0008006" key="5">
    <source>
        <dbReference type="Google" id="ProtNLM"/>
    </source>
</evidence>
<gene>
    <name evidence="3" type="ORF">CBF35_00765</name>
</gene>
<proteinExistence type="predicted"/>
<feature type="transmembrane region" description="Helical" evidence="1">
    <location>
        <begin position="172"/>
        <end position="190"/>
    </location>
</feature>
<evidence type="ECO:0000313" key="3">
    <source>
        <dbReference type="EMBL" id="RST97857.1"/>
    </source>
</evidence>
<keyword evidence="1" id="KW-0472">Membrane</keyword>
<sequence length="195" mass="21997">MTSVKLCYSLLLISAYLFLFAEPVAAATKVNISENNQKITLKVNPDFSEITNGYPGMKLATQSIQIKNELNKPIVVKLAIEKTDPSWEQMTELSFRAEKHSTEEQGETLQVTLEAETEKEVYFDLSLSGKELENDSQGKVTSISLLISSWEKKLTINEDEKTLPQTNNSSTLLGEWTLLLIFVSMLLFRLNKQTD</sequence>
<evidence type="ECO:0000313" key="4">
    <source>
        <dbReference type="Proteomes" id="UP000287239"/>
    </source>
</evidence>
<dbReference type="GeneID" id="98566884"/>
<feature type="chain" id="PRO_5039300790" description="Gram-positive cocci surface proteins LPxTG domain-containing protein" evidence="2">
    <location>
        <begin position="22"/>
        <end position="195"/>
    </location>
</feature>
<dbReference type="AlphaFoldDB" id="A0A429ZVQ3"/>
<organism evidence="3 4">
    <name type="scientific">Vagococcus salmoninarum</name>
    <dbReference type="NCBI Taxonomy" id="2739"/>
    <lineage>
        <taxon>Bacteria</taxon>
        <taxon>Bacillati</taxon>
        <taxon>Bacillota</taxon>
        <taxon>Bacilli</taxon>
        <taxon>Lactobacillales</taxon>
        <taxon>Enterococcaceae</taxon>
        <taxon>Vagococcus</taxon>
    </lineage>
</organism>
<keyword evidence="1" id="KW-1133">Transmembrane helix</keyword>
<evidence type="ECO:0000256" key="2">
    <source>
        <dbReference type="SAM" id="SignalP"/>
    </source>
</evidence>
<keyword evidence="1" id="KW-0812">Transmembrane</keyword>
<dbReference type="Proteomes" id="UP000287239">
    <property type="component" value="Unassembled WGS sequence"/>
</dbReference>
<dbReference type="RefSeq" id="WP_126777978.1">
    <property type="nucleotide sequence ID" value="NZ_NGJU01000001.1"/>
</dbReference>
<keyword evidence="4" id="KW-1185">Reference proteome</keyword>
<protein>
    <recommendedName>
        <fullName evidence="5">Gram-positive cocci surface proteins LPxTG domain-containing protein</fullName>
    </recommendedName>
</protein>
<feature type="signal peptide" evidence="2">
    <location>
        <begin position="1"/>
        <end position="21"/>
    </location>
</feature>
<dbReference type="EMBL" id="NGJU01000001">
    <property type="protein sequence ID" value="RST97857.1"/>
    <property type="molecule type" value="Genomic_DNA"/>
</dbReference>